<evidence type="ECO:0000313" key="5">
    <source>
        <dbReference type="Proteomes" id="UP000663879"/>
    </source>
</evidence>
<feature type="domain" description="EGF-like" evidence="3">
    <location>
        <begin position="80"/>
        <end position="119"/>
    </location>
</feature>
<accession>A0A814C158</accession>
<evidence type="ECO:0000256" key="2">
    <source>
        <dbReference type="SAM" id="SignalP"/>
    </source>
</evidence>
<dbReference type="PROSITE" id="PS01186">
    <property type="entry name" value="EGF_2"/>
    <property type="match status" value="1"/>
</dbReference>
<dbReference type="OrthoDB" id="9943809at2759"/>
<dbReference type="EMBL" id="CAJNOC010002450">
    <property type="protein sequence ID" value="CAF0933868.1"/>
    <property type="molecule type" value="Genomic_DNA"/>
</dbReference>
<evidence type="ECO:0000256" key="1">
    <source>
        <dbReference type="PROSITE-ProRule" id="PRU00076"/>
    </source>
</evidence>
<evidence type="ECO:0000313" key="4">
    <source>
        <dbReference type="EMBL" id="CAF0933868.1"/>
    </source>
</evidence>
<comment type="caution">
    <text evidence="1">Lacks conserved residue(s) required for the propagation of feature annotation.</text>
</comment>
<keyword evidence="1" id="KW-0245">EGF-like domain</keyword>
<dbReference type="AlphaFoldDB" id="A0A814C158"/>
<dbReference type="InterPro" id="IPR043504">
    <property type="entry name" value="Peptidase_S1_PA_chymotrypsin"/>
</dbReference>
<organism evidence="4 5">
    <name type="scientific">Brachionus calyciflorus</name>
    <dbReference type="NCBI Taxonomy" id="104777"/>
    <lineage>
        <taxon>Eukaryota</taxon>
        <taxon>Metazoa</taxon>
        <taxon>Spiralia</taxon>
        <taxon>Gnathifera</taxon>
        <taxon>Rotifera</taxon>
        <taxon>Eurotatoria</taxon>
        <taxon>Monogononta</taxon>
        <taxon>Pseudotrocha</taxon>
        <taxon>Ploima</taxon>
        <taxon>Brachionidae</taxon>
        <taxon>Brachionus</taxon>
    </lineage>
</organism>
<keyword evidence="5" id="KW-1185">Reference proteome</keyword>
<dbReference type="Gene3D" id="2.40.10.10">
    <property type="entry name" value="Trypsin-like serine proteases"/>
    <property type="match status" value="1"/>
</dbReference>
<protein>
    <recommendedName>
        <fullName evidence="3">EGF-like domain-containing protein</fullName>
    </recommendedName>
</protein>
<proteinExistence type="predicted"/>
<comment type="caution">
    <text evidence="4">The sequence shown here is derived from an EMBL/GenBank/DDBJ whole genome shotgun (WGS) entry which is preliminary data.</text>
</comment>
<dbReference type="PROSITE" id="PS50026">
    <property type="entry name" value="EGF_3"/>
    <property type="match status" value="1"/>
</dbReference>
<name>A0A814C158_9BILA</name>
<dbReference type="SUPFAM" id="SSF50494">
    <property type="entry name" value="Trypsin-like serine proteases"/>
    <property type="match status" value="1"/>
</dbReference>
<gene>
    <name evidence="4" type="ORF">OXX778_LOCUS13057</name>
</gene>
<dbReference type="InterPro" id="IPR000742">
    <property type="entry name" value="EGF"/>
</dbReference>
<evidence type="ECO:0000259" key="3">
    <source>
        <dbReference type="PROSITE" id="PS50026"/>
    </source>
</evidence>
<dbReference type="Gene3D" id="2.10.25.10">
    <property type="entry name" value="Laminin"/>
    <property type="match status" value="1"/>
</dbReference>
<keyword evidence="2" id="KW-0732">Signal</keyword>
<sequence>MKFPSLTLFLACLTIFLLVNGYQSKTNSEIFQDKLEKLRASYKNSPQMSAGRAISSSLLMQQKLEELNEAEIEEKLPNVAPFPCLNTKCHENALCKNLPFYAECECVYGFAGDGRNHCDECGITNFENKANDVGQRAIPYSWPATALISYTYRALVKVESNRILINDAGICGGVLLNRRHILTSANCLKRKFKFYDYASDTVVKAM</sequence>
<dbReference type="InterPro" id="IPR009003">
    <property type="entry name" value="Peptidase_S1_PA"/>
</dbReference>
<dbReference type="Proteomes" id="UP000663879">
    <property type="component" value="Unassembled WGS sequence"/>
</dbReference>
<feature type="signal peptide" evidence="2">
    <location>
        <begin position="1"/>
        <end position="21"/>
    </location>
</feature>
<reference evidence="4" key="1">
    <citation type="submission" date="2021-02" db="EMBL/GenBank/DDBJ databases">
        <authorList>
            <person name="Nowell W R."/>
        </authorList>
    </citation>
    <scope>NUCLEOTIDE SEQUENCE</scope>
    <source>
        <strain evidence="4">Ploen Becks lab</strain>
    </source>
</reference>
<feature type="chain" id="PRO_5032289233" description="EGF-like domain-containing protein" evidence="2">
    <location>
        <begin position="22"/>
        <end position="206"/>
    </location>
</feature>